<evidence type="ECO:0000256" key="1">
    <source>
        <dbReference type="SAM" id="SignalP"/>
    </source>
</evidence>
<accession>A0A316F662</accession>
<feature type="chain" id="PRO_5038522431" evidence="1">
    <location>
        <begin position="24"/>
        <end position="150"/>
    </location>
</feature>
<evidence type="ECO:0000313" key="2">
    <source>
        <dbReference type="EMBL" id="PWK40806.1"/>
    </source>
</evidence>
<dbReference type="AlphaFoldDB" id="A0A316F662"/>
<organism evidence="2 3">
    <name type="scientific">Actinoplanes xinjiangensis</name>
    <dbReference type="NCBI Taxonomy" id="512350"/>
    <lineage>
        <taxon>Bacteria</taxon>
        <taxon>Bacillati</taxon>
        <taxon>Actinomycetota</taxon>
        <taxon>Actinomycetes</taxon>
        <taxon>Micromonosporales</taxon>
        <taxon>Micromonosporaceae</taxon>
        <taxon>Actinoplanes</taxon>
    </lineage>
</organism>
<reference evidence="2 3" key="1">
    <citation type="submission" date="2018-05" db="EMBL/GenBank/DDBJ databases">
        <title>Genomic Encyclopedia of Archaeal and Bacterial Type Strains, Phase II (KMG-II): from individual species to whole genera.</title>
        <authorList>
            <person name="Goeker M."/>
        </authorList>
    </citation>
    <scope>NUCLEOTIDE SEQUENCE [LARGE SCALE GENOMIC DNA]</scope>
    <source>
        <strain evidence="2 3">DSM 45184</strain>
    </source>
</reference>
<proteinExistence type="predicted"/>
<protein>
    <submittedName>
        <fullName evidence="2">Uncharacterized protein</fullName>
    </submittedName>
</protein>
<name>A0A316F662_9ACTN</name>
<dbReference type="OrthoDB" id="3373619at2"/>
<sequence>MKFLPWIGAAAVLAAGVLTFAQAGSAAEAEDVPSSLVEDYSYPAGDAVEGIRLIKGDGNITLVECANGGSGLLRVRSYVRDDEFCFAFRGAQGYLALVLEDAYQLRDLDADHSVEAKVTDDGVTQTPVTVPEDRWAVFEPATLLELRSQA</sequence>
<dbReference type="EMBL" id="QGGR01000018">
    <property type="protein sequence ID" value="PWK40806.1"/>
    <property type="molecule type" value="Genomic_DNA"/>
</dbReference>
<keyword evidence="3" id="KW-1185">Reference proteome</keyword>
<feature type="signal peptide" evidence="1">
    <location>
        <begin position="1"/>
        <end position="23"/>
    </location>
</feature>
<dbReference type="Proteomes" id="UP000245697">
    <property type="component" value="Unassembled WGS sequence"/>
</dbReference>
<comment type="caution">
    <text evidence="2">The sequence shown here is derived from an EMBL/GenBank/DDBJ whole genome shotgun (WGS) entry which is preliminary data.</text>
</comment>
<gene>
    <name evidence="2" type="ORF">BC793_11835</name>
</gene>
<evidence type="ECO:0000313" key="3">
    <source>
        <dbReference type="Proteomes" id="UP000245697"/>
    </source>
</evidence>
<keyword evidence="1" id="KW-0732">Signal</keyword>
<dbReference type="RefSeq" id="WP_109599486.1">
    <property type="nucleotide sequence ID" value="NZ_BONA01000059.1"/>
</dbReference>